<name>A0ACC3DBP1_9PEZI</name>
<dbReference type="EMBL" id="JAWDJW010006402">
    <property type="protein sequence ID" value="KAK3064900.1"/>
    <property type="molecule type" value="Genomic_DNA"/>
</dbReference>
<proteinExistence type="predicted"/>
<sequence>MDEVQRWAADRVEELRIAAGESLDTVYHVEWQSMPQPIAQWIEEHPNQTTFLAVGASVFFAPFLITVPVLGMLGFGAAGVTAGTSQDLPLQAMQAMIGDVAAGSLFALMQSAGAGGANLAVLNILVKAGAATAVGVKATKAVKEHMAKEEQGLEGAQDADSTRDERESQVRVKNQEGEGDDHNQGKEKREDEA</sequence>
<organism evidence="1 2">
    <name type="scientific">Coniosporium uncinatum</name>
    <dbReference type="NCBI Taxonomy" id="93489"/>
    <lineage>
        <taxon>Eukaryota</taxon>
        <taxon>Fungi</taxon>
        <taxon>Dikarya</taxon>
        <taxon>Ascomycota</taxon>
        <taxon>Pezizomycotina</taxon>
        <taxon>Dothideomycetes</taxon>
        <taxon>Dothideomycetes incertae sedis</taxon>
        <taxon>Coniosporium</taxon>
    </lineage>
</organism>
<dbReference type="Proteomes" id="UP001186974">
    <property type="component" value="Unassembled WGS sequence"/>
</dbReference>
<reference evidence="1" key="1">
    <citation type="submission" date="2024-09" db="EMBL/GenBank/DDBJ databases">
        <title>Black Yeasts Isolated from many extreme environments.</title>
        <authorList>
            <person name="Coleine C."/>
            <person name="Stajich J.E."/>
            <person name="Selbmann L."/>
        </authorList>
    </citation>
    <scope>NUCLEOTIDE SEQUENCE</scope>
    <source>
        <strain evidence="1">CCFEE 5737</strain>
    </source>
</reference>
<gene>
    <name evidence="1" type="ORF">LTS18_002856</name>
</gene>
<protein>
    <submittedName>
        <fullName evidence="1">Uncharacterized protein</fullName>
    </submittedName>
</protein>
<accession>A0ACC3DBP1</accession>
<comment type="caution">
    <text evidence="1">The sequence shown here is derived from an EMBL/GenBank/DDBJ whole genome shotgun (WGS) entry which is preliminary data.</text>
</comment>
<keyword evidence="2" id="KW-1185">Reference proteome</keyword>
<evidence type="ECO:0000313" key="1">
    <source>
        <dbReference type="EMBL" id="KAK3064900.1"/>
    </source>
</evidence>
<evidence type="ECO:0000313" key="2">
    <source>
        <dbReference type="Proteomes" id="UP001186974"/>
    </source>
</evidence>